<evidence type="ECO:0000256" key="1">
    <source>
        <dbReference type="ARBA" id="ARBA00009477"/>
    </source>
</evidence>
<dbReference type="InterPro" id="IPR006143">
    <property type="entry name" value="RND_pump_MFP"/>
</dbReference>
<sequence length="383" mass="40077">MAKPRFHTVAAFVVFAVAAAWVLTGDFSAIGSDAKTPDGAEATSETATPEPEQPKLLRTVAVAEPEFMAHNRIIRISGVTAPDKRTTLATRSAGILGELKVEKGDRVKAGDVVLVLDGAEKAAMVETARALLDQRLKESDNIDRLAKDGIAPQTQIDSARSALASARSQLEAAQADVDRLTVVAPFSGVIDQVMVEEGSWLPSGEAAAVLLQLDPVLAKGEVSEREIAHVEVGSEADVRLISGEVVSGRVRHVSLEATTGTRTYPVEVEIANPDNLVPAGMTAEIMIKAETVTAVRLPRSVVTLDADGNLGLRILKPDSTVGFVPIDLIDDSAEGLVLGGVPEDAKIIVAGQDLVKEGDTVNAVPAEGRLSEGATAHLTGTSK</sequence>
<dbReference type="Gene3D" id="2.40.30.170">
    <property type="match status" value="1"/>
</dbReference>
<gene>
    <name evidence="5" type="ORF">AWJ14_02250</name>
</gene>
<dbReference type="Gene3D" id="2.40.50.100">
    <property type="match status" value="1"/>
</dbReference>
<dbReference type="InterPro" id="IPR058625">
    <property type="entry name" value="MdtA-like_BSH"/>
</dbReference>
<dbReference type="AlphaFoldDB" id="A0A1C1YW46"/>
<dbReference type="EMBL" id="LQZT01000012">
    <property type="protein sequence ID" value="OCW57659.1"/>
    <property type="molecule type" value="Genomic_DNA"/>
</dbReference>
<dbReference type="Pfam" id="PF25917">
    <property type="entry name" value="BSH_RND"/>
    <property type="match status" value="1"/>
</dbReference>
<dbReference type="PANTHER" id="PTHR30469">
    <property type="entry name" value="MULTIDRUG RESISTANCE PROTEIN MDTA"/>
    <property type="match status" value="1"/>
</dbReference>
<proteinExistence type="inferred from homology"/>
<dbReference type="InterPro" id="IPR058792">
    <property type="entry name" value="Beta-barrel_RND_2"/>
</dbReference>
<name>A0A1C1YW46_9HYPH</name>
<dbReference type="STRING" id="1480615.AWJ14_02250"/>
<dbReference type="GO" id="GO:0015562">
    <property type="term" value="F:efflux transmembrane transporter activity"/>
    <property type="evidence" value="ECO:0007669"/>
    <property type="project" value="TreeGrafter"/>
</dbReference>
<dbReference type="RefSeq" id="WP_066177784.1">
    <property type="nucleotide sequence ID" value="NZ_LQZT01000012.1"/>
</dbReference>
<feature type="domain" description="CusB-like beta-barrel" evidence="4">
    <location>
        <begin position="221"/>
        <end position="290"/>
    </location>
</feature>
<evidence type="ECO:0000313" key="5">
    <source>
        <dbReference type="EMBL" id="OCW57659.1"/>
    </source>
</evidence>
<dbReference type="Gene3D" id="2.40.420.20">
    <property type="match status" value="1"/>
</dbReference>
<dbReference type="OrthoDB" id="9806939at2"/>
<accession>A0A1C1YW46</accession>
<dbReference type="Proteomes" id="UP000094795">
    <property type="component" value="Unassembled WGS sequence"/>
</dbReference>
<evidence type="ECO:0000259" key="3">
    <source>
        <dbReference type="Pfam" id="PF25917"/>
    </source>
</evidence>
<keyword evidence="2" id="KW-0175">Coiled coil</keyword>
<protein>
    <submittedName>
        <fullName evidence="5">Efflux transporter periplasmic adaptor subunit</fullName>
    </submittedName>
</protein>
<feature type="coiled-coil region" evidence="2">
    <location>
        <begin position="156"/>
        <end position="183"/>
    </location>
</feature>
<comment type="similarity">
    <text evidence="1">Belongs to the membrane fusion protein (MFP) (TC 8.A.1) family.</text>
</comment>
<dbReference type="PANTHER" id="PTHR30469:SF29">
    <property type="entry name" value="BLR2860 PROTEIN"/>
    <property type="match status" value="1"/>
</dbReference>
<evidence type="ECO:0000259" key="4">
    <source>
        <dbReference type="Pfam" id="PF25954"/>
    </source>
</evidence>
<organism evidence="5 6">
    <name type="scientific">Hoeflea olei</name>
    <dbReference type="NCBI Taxonomy" id="1480615"/>
    <lineage>
        <taxon>Bacteria</taxon>
        <taxon>Pseudomonadati</taxon>
        <taxon>Pseudomonadota</taxon>
        <taxon>Alphaproteobacteria</taxon>
        <taxon>Hyphomicrobiales</taxon>
        <taxon>Rhizobiaceae</taxon>
        <taxon>Hoeflea</taxon>
    </lineage>
</organism>
<evidence type="ECO:0000313" key="6">
    <source>
        <dbReference type="Proteomes" id="UP000094795"/>
    </source>
</evidence>
<evidence type="ECO:0000256" key="2">
    <source>
        <dbReference type="SAM" id="Coils"/>
    </source>
</evidence>
<keyword evidence="6" id="KW-1185">Reference proteome</keyword>
<dbReference type="Gene3D" id="1.10.287.470">
    <property type="entry name" value="Helix hairpin bin"/>
    <property type="match status" value="1"/>
</dbReference>
<dbReference type="GO" id="GO:1990281">
    <property type="term" value="C:efflux pump complex"/>
    <property type="evidence" value="ECO:0007669"/>
    <property type="project" value="TreeGrafter"/>
</dbReference>
<comment type="caution">
    <text evidence="5">The sequence shown here is derived from an EMBL/GenBank/DDBJ whole genome shotgun (WGS) entry which is preliminary data.</text>
</comment>
<dbReference type="Pfam" id="PF25954">
    <property type="entry name" value="Beta-barrel_RND_2"/>
    <property type="match status" value="1"/>
</dbReference>
<feature type="domain" description="Multidrug resistance protein MdtA-like barrel-sandwich hybrid" evidence="3">
    <location>
        <begin position="88"/>
        <end position="211"/>
    </location>
</feature>
<reference evidence="5 6" key="1">
    <citation type="submission" date="2015-12" db="EMBL/GenBank/DDBJ databases">
        <authorList>
            <person name="Shamseldin A."/>
            <person name="Moawad H."/>
            <person name="Abd El-Rahim W.M."/>
            <person name="Sadowsky M.J."/>
        </authorList>
    </citation>
    <scope>NUCLEOTIDE SEQUENCE [LARGE SCALE GENOMIC DNA]</scope>
    <source>
        <strain evidence="5 6">JC234</strain>
    </source>
</reference>
<dbReference type="SUPFAM" id="SSF111369">
    <property type="entry name" value="HlyD-like secretion proteins"/>
    <property type="match status" value="1"/>
</dbReference>
<dbReference type="NCBIfam" id="TIGR01730">
    <property type="entry name" value="RND_mfp"/>
    <property type="match status" value="1"/>
</dbReference>